<dbReference type="Gramene" id="KCW73559">
    <property type="protein sequence ID" value="KCW73559"/>
    <property type="gene ID" value="EUGRSUZ_E02079"/>
</dbReference>
<dbReference type="InterPro" id="IPR005123">
    <property type="entry name" value="Oxoglu/Fe-dep_dioxygenase_dom"/>
</dbReference>
<dbReference type="AlphaFoldDB" id="A0A059C5P7"/>
<dbReference type="InterPro" id="IPR050231">
    <property type="entry name" value="Iron_ascorbate_oxido_reductase"/>
</dbReference>
<dbReference type="InterPro" id="IPR026992">
    <property type="entry name" value="DIOX_N"/>
</dbReference>
<dbReference type="Pfam" id="PF14226">
    <property type="entry name" value="DIOX_N"/>
    <property type="match status" value="1"/>
</dbReference>
<keyword evidence="1 3" id="KW-0479">Metal-binding</keyword>
<dbReference type="GO" id="GO:0016706">
    <property type="term" value="F:2-oxoglutarate-dependent dioxygenase activity"/>
    <property type="evidence" value="ECO:0000318"/>
    <property type="project" value="GO_Central"/>
</dbReference>
<evidence type="ECO:0000256" key="2">
    <source>
        <dbReference type="ARBA" id="ARBA00023004"/>
    </source>
</evidence>
<dbReference type="eggNOG" id="KOG0143">
    <property type="taxonomic scope" value="Eukaryota"/>
</dbReference>
<evidence type="ECO:0000313" key="5">
    <source>
        <dbReference type="EMBL" id="KCW73559.1"/>
    </source>
</evidence>
<evidence type="ECO:0000259" key="4">
    <source>
        <dbReference type="PROSITE" id="PS51471"/>
    </source>
</evidence>
<dbReference type="InterPro" id="IPR044861">
    <property type="entry name" value="IPNS-like_FE2OG_OXY"/>
</dbReference>
<name>A0A059C5P7_EUCGR</name>
<keyword evidence="2 3" id="KW-0408">Iron</keyword>
<dbReference type="OMA" id="CDFGELN"/>
<feature type="non-terminal residue" evidence="5">
    <location>
        <position position="300"/>
    </location>
</feature>
<evidence type="ECO:0000256" key="3">
    <source>
        <dbReference type="RuleBase" id="RU003682"/>
    </source>
</evidence>
<dbReference type="STRING" id="71139.A0A059C5P7"/>
<evidence type="ECO:0000256" key="1">
    <source>
        <dbReference type="ARBA" id="ARBA00022723"/>
    </source>
</evidence>
<dbReference type="Pfam" id="PF03171">
    <property type="entry name" value="2OG-FeII_Oxy"/>
    <property type="match status" value="1"/>
</dbReference>
<dbReference type="EMBL" id="KK198757">
    <property type="protein sequence ID" value="KCW73559.1"/>
    <property type="molecule type" value="Genomic_DNA"/>
</dbReference>
<dbReference type="InterPro" id="IPR027443">
    <property type="entry name" value="IPNS-like_sf"/>
</dbReference>
<gene>
    <name evidence="5" type="ORF">EUGRSUZ_E02079</name>
</gene>
<keyword evidence="3" id="KW-0560">Oxidoreductase</keyword>
<comment type="similarity">
    <text evidence="3">Belongs to the iron/ascorbate-dependent oxidoreductase family.</text>
</comment>
<organism evidence="5">
    <name type="scientific">Eucalyptus grandis</name>
    <name type="common">Flooded gum</name>
    <dbReference type="NCBI Taxonomy" id="71139"/>
    <lineage>
        <taxon>Eukaryota</taxon>
        <taxon>Viridiplantae</taxon>
        <taxon>Streptophyta</taxon>
        <taxon>Embryophyta</taxon>
        <taxon>Tracheophyta</taxon>
        <taxon>Spermatophyta</taxon>
        <taxon>Magnoliopsida</taxon>
        <taxon>eudicotyledons</taxon>
        <taxon>Gunneridae</taxon>
        <taxon>Pentapetalae</taxon>
        <taxon>rosids</taxon>
        <taxon>malvids</taxon>
        <taxon>Myrtales</taxon>
        <taxon>Myrtaceae</taxon>
        <taxon>Myrtoideae</taxon>
        <taxon>Eucalypteae</taxon>
        <taxon>Eucalyptus</taxon>
    </lineage>
</organism>
<sequence>MAGSSSAPTRLSNVMTPQECEPPLIDLRWLSSACEAERQLCAEAICKAAADWGFFQVVYHGISSELLGKMRRELVKLFGAPFDTKAHPGLLNNSYRRGTPPAPSPARFSGPEAFHVPFMKIYDPSCYGPFTSLGGVTRELAPAMFGLARTLAVVLAESLGHHGRSTFYEKCNEKTCFLRLNYYPVCPLSPQTYQPVPHVDSDFLTVLYPDQVEGIRLHMDSRWVVVKPNRDALIVSTGDLLQAWSNDVYRSVEQKVRTKREVERYSVAFSLCPSPDSQIGSCRKPSVYRKFTFGEYREQG</sequence>
<dbReference type="GO" id="GO:0046872">
    <property type="term" value="F:metal ion binding"/>
    <property type="evidence" value="ECO:0007669"/>
    <property type="project" value="UniProtKB-KW"/>
</dbReference>
<dbReference type="Gene3D" id="2.60.120.330">
    <property type="entry name" value="B-lactam Antibiotic, Isopenicillin N Synthase, Chain"/>
    <property type="match status" value="1"/>
</dbReference>
<dbReference type="SUPFAM" id="SSF51197">
    <property type="entry name" value="Clavaminate synthase-like"/>
    <property type="match status" value="1"/>
</dbReference>
<dbReference type="PROSITE" id="PS51471">
    <property type="entry name" value="FE2OG_OXY"/>
    <property type="match status" value="1"/>
</dbReference>
<dbReference type="InParanoid" id="A0A059C5P7"/>
<protein>
    <recommendedName>
        <fullName evidence="4">Fe2OG dioxygenase domain-containing protein</fullName>
    </recommendedName>
</protein>
<dbReference type="PANTHER" id="PTHR47990">
    <property type="entry name" value="2-OXOGLUTARATE (2OG) AND FE(II)-DEPENDENT OXYGENASE SUPERFAMILY PROTEIN-RELATED"/>
    <property type="match status" value="1"/>
</dbReference>
<feature type="domain" description="Fe2OG dioxygenase" evidence="4">
    <location>
        <begin position="174"/>
        <end position="273"/>
    </location>
</feature>
<accession>A0A059C5P7</accession>
<proteinExistence type="inferred from homology"/>
<reference evidence="5" key="1">
    <citation type="submission" date="2013-07" db="EMBL/GenBank/DDBJ databases">
        <title>The genome of Eucalyptus grandis.</title>
        <authorList>
            <person name="Schmutz J."/>
            <person name="Hayes R."/>
            <person name="Myburg A."/>
            <person name="Tuskan G."/>
            <person name="Grattapaglia D."/>
            <person name="Rokhsar D.S."/>
        </authorList>
    </citation>
    <scope>NUCLEOTIDE SEQUENCE</scope>
    <source>
        <tissue evidence="5">Leaf extractions</tissue>
    </source>
</reference>